<evidence type="ECO:0000313" key="2">
    <source>
        <dbReference type="EMBL" id="ERI06610.1"/>
    </source>
</evidence>
<reference evidence="2 3" key="1">
    <citation type="submission" date="2013-08" db="EMBL/GenBank/DDBJ databases">
        <authorList>
            <person name="Weinstock G."/>
            <person name="Sodergren E."/>
            <person name="Wylie T."/>
            <person name="Fulton L."/>
            <person name="Fulton R."/>
            <person name="Fronick C."/>
            <person name="O'Laughlin M."/>
            <person name="Godfrey J."/>
            <person name="Miner T."/>
            <person name="Herter B."/>
            <person name="Appelbaum E."/>
            <person name="Cordes M."/>
            <person name="Lek S."/>
            <person name="Wollam A."/>
            <person name="Pepin K.H."/>
            <person name="Palsikar V.B."/>
            <person name="Mitreva M."/>
            <person name="Wilson R.K."/>
        </authorList>
    </citation>
    <scope>NUCLEOTIDE SEQUENCE [LARGE SCALE GENOMIC DNA]</scope>
    <source>
        <strain evidence="2 3">ATCC 12856</strain>
    </source>
</reference>
<dbReference type="RefSeq" id="WP_021624838.1">
    <property type="nucleotide sequence ID" value="NZ_KE952920.1"/>
</dbReference>
<dbReference type="CDD" id="cd00085">
    <property type="entry name" value="HNHc"/>
    <property type="match status" value="1"/>
</dbReference>
<dbReference type="STRING" id="649747.HMPREF0083_05234"/>
<dbReference type="GO" id="GO:0004519">
    <property type="term" value="F:endonuclease activity"/>
    <property type="evidence" value="ECO:0007669"/>
    <property type="project" value="InterPro"/>
</dbReference>
<dbReference type="InterPro" id="IPR002711">
    <property type="entry name" value="HNH"/>
</dbReference>
<dbReference type="eggNOG" id="COG1403">
    <property type="taxonomic scope" value="Bacteria"/>
</dbReference>
<dbReference type="EMBL" id="AWSJ01000320">
    <property type="protein sequence ID" value="ERI06610.1"/>
    <property type="molecule type" value="Genomic_DNA"/>
</dbReference>
<dbReference type="AlphaFoldDB" id="U1WVA4"/>
<proteinExistence type="predicted"/>
<feature type="domain" description="HNH" evidence="1">
    <location>
        <begin position="22"/>
        <end position="63"/>
    </location>
</feature>
<gene>
    <name evidence="2" type="ORF">HMPREF0083_05234</name>
</gene>
<dbReference type="GO" id="GO:0008270">
    <property type="term" value="F:zinc ion binding"/>
    <property type="evidence" value="ECO:0007669"/>
    <property type="project" value="InterPro"/>
</dbReference>
<organism evidence="2 3">
    <name type="scientific">Aneurinibacillus aneurinilyticus ATCC 12856</name>
    <dbReference type="NCBI Taxonomy" id="649747"/>
    <lineage>
        <taxon>Bacteria</taxon>
        <taxon>Bacillati</taxon>
        <taxon>Bacillota</taxon>
        <taxon>Bacilli</taxon>
        <taxon>Bacillales</taxon>
        <taxon>Paenibacillaceae</taxon>
        <taxon>Aneurinibacillus group</taxon>
        <taxon>Aneurinibacillus</taxon>
    </lineage>
</organism>
<dbReference type="Proteomes" id="UP000016511">
    <property type="component" value="Unassembled WGS sequence"/>
</dbReference>
<dbReference type="Pfam" id="PF01844">
    <property type="entry name" value="HNH"/>
    <property type="match status" value="1"/>
</dbReference>
<comment type="caution">
    <text evidence="2">The sequence shown here is derived from an EMBL/GenBank/DDBJ whole genome shotgun (WGS) entry which is preliminary data.</text>
</comment>
<keyword evidence="3" id="KW-1185">Reference proteome</keyword>
<dbReference type="GeneID" id="92842232"/>
<dbReference type="GO" id="GO:0003676">
    <property type="term" value="F:nucleic acid binding"/>
    <property type="evidence" value="ECO:0007669"/>
    <property type="project" value="InterPro"/>
</dbReference>
<evidence type="ECO:0000259" key="1">
    <source>
        <dbReference type="Pfam" id="PF01844"/>
    </source>
</evidence>
<protein>
    <recommendedName>
        <fullName evidence="1">HNH domain-containing protein</fullName>
    </recommendedName>
</protein>
<evidence type="ECO:0000313" key="3">
    <source>
        <dbReference type="Proteomes" id="UP000016511"/>
    </source>
</evidence>
<dbReference type="Gene3D" id="1.10.30.50">
    <property type="match status" value="1"/>
</dbReference>
<accession>U1WVA4</accession>
<sequence>MTTFRRDSNVIAKVLERANGYCEGCENPAPFIRASDGTPYLEVHHIVLLAEDGEDTVENAVVLYLIVTVKFTLVRRRNN</sequence>
<dbReference type="HOGENOM" id="CLU_2598393_0_0_9"/>
<dbReference type="InterPro" id="IPR003615">
    <property type="entry name" value="HNH_nuc"/>
</dbReference>
<name>U1WVA4_ANEAE</name>